<dbReference type="EMBL" id="JABACI010000002">
    <property type="protein sequence ID" value="NLP84197.1"/>
    <property type="molecule type" value="Genomic_DNA"/>
</dbReference>
<dbReference type="InterPro" id="IPR052019">
    <property type="entry name" value="F420H2_bilvrd_red/Heme_oxyg"/>
</dbReference>
<dbReference type="SUPFAM" id="SSF50475">
    <property type="entry name" value="FMN-binding split barrel"/>
    <property type="match status" value="1"/>
</dbReference>
<proteinExistence type="predicted"/>
<comment type="caution">
    <text evidence="2">The sequence shown here is derived from an EMBL/GenBank/DDBJ whole genome shotgun (WGS) entry which is preliminary data.</text>
</comment>
<keyword evidence="3" id="KW-1185">Reference proteome</keyword>
<dbReference type="PANTHER" id="PTHR35176:SF6">
    <property type="entry name" value="HEME OXYGENASE HI_0854-RELATED"/>
    <property type="match status" value="1"/>
</dbReference>
<organism evidence="2 3">
    <name type="scientific">Microbacterium salsuginis</name>
    <dbReference type="NCBI Taxonomy" id="2722803"/>
    <lineage>
        <taxon>Bacteria</taxon>
        <taxon>Bacillati</taxon>
        <taxon>Actinomycetota</taxon>
        <taxon>Actinomycetes</taxon>
        <taxon>Micrococcales</taxon>
        <taxon>Microbacteriaceae</taxon>
        <taxon>Microbacterium</taxon>
    </lineage>
</organism>
<evidence type="ECO:0000313" key="2">
    <source>
        <dbReference type="EMBL" id="NLP84197.1"/>
    </source>
</evidence>
<dbReference type="Proteomes" id="UP001429745">
    <property type="component" value="Unassembled WGS sequence"/>
</dbReference>
<reference evidence="2 3" key="1">
    <citation type="submission" date="2020-04" db="EMBL/GenBank/DDBJ databases">
        <title>CFH 90308 Microbacterium sp.</title>
        <authorList>
            <person name="Nie G."/>
            <person name="Ming H."/>
            <person name="Xia T."/>
        </authorList>
    </citation>
    <scope>NUCLEOTIDE SEQUENCE [LARGE SCALE GENOMIC DNA]</scope>
    <source>
        <strain evidence="2 3">CFH 90308</strain>
    </source>
</reference>
<dbReference type="Pfam" id="PF12900">
    <property type="entry name" value="Pyridox_ox_2"/>
    <property type="match status" value="1"/>
</dbReference>
<gene>
    <name evidence="2" type="ORF">HF576_10065</name>
</gene>
<name>A0ABX1KAZ4_9MICO</name>
<protein>
    <submittedName>
        <fullName evidence="2">Pyridoxamine 5-phosphate oxidase</fullName>
    </submittedName>
</protein>
<evidence type="ECO:0000256" key="1">
    <source>
        <dbReference type="ARBA" id="ARBA00023002"/>
    </source>
</evidence>
<dbReference type="RefSeq" id="WP_168912654.1">
    <property type="nucleotide sequence ID" value="NZ_JABACI010000002.1"/>
</dbReference>
<keyword evidence="1" id="KW-0560">Oxidoreductase</keyword>
<dbReference type="Gene3D" id="2.30.110.10">
    <property type="entry name" value="Electron Transport, Fmn-binding Protein, Chain A"/>
    <property type="match status" value="1"/>
</dbReference>
<dbReference type="InterPro" id="IPR024747">
    <property type="entry name" value="Pyridox_Oxase-rel"/>
</dbReference>
<evidence type="ECO:0000313" key="3">
    <source>
        <dbReference type="Proteomes" id="UP001429745"/>
    </source>
</evidence>
<sequence>MLESDVFRLLNEDPTARELLESTIPARLAYIAVDGTPRVIPVAYVFTGEAFVLGSPVRAPKVAALGENPAVALTIDDVEQPPASLLVRGMATVTIVEGAAPEYVAANLRRMPREYWAEFEREAAEMYDQMALISIRPTWAKVFDFKTRIPEAMVELMQDRG</sequence>
<dbReference type="InterPro" id="IPR012349">
    <property type="entry name" value="Split_barrel_FMN-bd"/>
</dbReference>
<dbReference type="PANTHER" id="PTHR35176">
    <property type="entry name" value="HEME OXYGENASE HI_0854-RELATED"/>
    <property type="match status" value="1"/>
</dbReference>
<accession>A0ABX1KAZ4</accession>